<name>A0A1I3TFB4_9BURK</name>
<dbReference type="Proteomes" id="UP000199548">
    <property type="component" value="Unassembled WGS sequence"/>
</dbReference>
<gene>
    <name evidence="1" type="ORF">SAMN05192543_109198</name>
</gene>
<evidence type="ECO:0000313" key="1">
    <source>
        <dbReference type="EMBL" id="SFJ68147.1"/>
    </source>
</evidence>
<dbReference type="EMBL" id="FOQU01000009">
    <property type="protein sequence ID" value="SFJ68147.1"/>
    <property type="molecule type" value="Genomic_DNA"/>
</dbReference>
<dbReference type="AlphaFoldDB" id="A0A1I3TFB4"/>
<organism evidence="1 2">
    <name type="scientific">Paraburkholderia megapolitana</name>
    <dbReference type="NCBI Taxonomy" id="420953"/>
    <lineage>
        <taxon>Bacteria</taxon>
        <taxon>Pseudomonadati</taxon>
        <taxon>Pseudomonadota</taxon>
        <taxon>Betaproteobacteria</taxon>
        <taxon>Burkholderiales</taxon>
        <taxon>Burkholderiaceae</taxon>
        <taxon>Paraburkholderia</taxon>
    </lineage>
</organism>
<evidence type="ECO:0000313" key="2">
    <source>
        <dbReference type="Proteomes" id="UP000199548"/>
    </source>
</evidence>
<sequence>MDLPQTTEAARLGRAVFDSIRAERFDEAETLLQQLHEAHPASRDMLFFPVLMAIQRGDVRGAWQVVNGLPEDQNPELKAICLYLLKDPTWHSYAAALEDSPDPYIRRAMFALLGRTEETSVAEPVQSTMLHALQV</sequence>
<accession>A0A1I3TFB4</accession>
<dbReference type="RefSeq" id="WP_091018037.1">
    <property type="nucleotide sequence ID" value="NZ_CP041743.1"/>
</dbReference>
<protein>
    <submittedName>
        <fullName evidence="1">Type III secretion protein (HrpB1_HrpK)</fullName>
    </submittedName>
</protein>
<reference evidence="1 2" key="1">
    <citation type="submission" date="2016-10" db="EMBL/GenBank/DDBJ databases">
        <authorList>
            <person name="de Groot N.N."/>
        </authorList>
    </citation>
    <scope>NUCLEOTIDE SEQUENCE [LARGE SCALE GENOMIC DNA]</scope>
    <source>
        <strain evidence="1 2">LMG 23650</strain>
    </source>
</reference>
<dbReference type="OrthoDB" id="9152445at2"/>
<proteinExistence type="predicted"/>
<keyword evidence="2" id="KW-1185">Reference proteome</keyword>